<dbReference type="Proteomes" id="UP000594260">
    <property type="component" value="Unplaced"/>
</dbReference>
<dbReference type="KEGG" id="vde:111253403"/>
<accession>A0A7M7L0X4</accession>
<evidence type="ECO:0000313" key="2">
    <source>
        <dbReference type="Proteomes" id="UP000594260"/>
    </source>
</evidence>
<sequence length="334" mass="35683">MYRNGGMHGAFQSMPKGSVLYGQSIADPGSYGTASPFDHILHLLSELLRSIQFHPAANGAAISGPEPTHYTRTEPAGTNSGISGSPTVCNSGFINSVVGQPTVFEARSSYAPGSCAREDGVWHAYTSGTPQGGMVLDFDSHRYFDEVDAHRISATADPYIVGGGLGAGPLFNLEELSPYRSHAGQHHYDANDNYAGICSLGSFNTGPYNEAEAEALYQSVQNQSLVGAPRAAGLGFDKGRLSDTFCGSSICPRSACPRETFNAGPYYVSRETLVVSPCTAGDHLYGPCRILPPDIARYEAQRNILSRPVVGGANYNTCCTCICICRTDFNPIRW</sequence>
<organism evidence="1 2">
    <name type="scientific">Varroa destructor</name>
    <name type="common">Honeybee mite</name>
    <dbReference type="NCBI Taxonomy" id="109461"/>
    <lineage>
        <taxon>Eukaryota</taxon>
        <taxon>Metazoa</taxon>
        <taxon>Ecdysozoa</taxon>
        <taxon>Arthropoda</taxon>
        <taxon>Chelicerata</taxon>
        <taxon>Arachnida</taxon>
        <taxon>Acari</taxon>
        <taxon>Parasitiformes</taxon>
        <taxon>Mesostigmata</taxon>
        <taxon>Gamasina</taxon>
        <taxon>Dermanyssoidea</taxon>
        <taxon>Varroidae</taxon>
        <taxon>Varroa</taxon>
    </lineage>
</organism>
<keyword evidence="2" id="KW-1185">Reference proteome</keyword>
<dbReference type="EnsemblMetazoa" id="XM_022812735">
    <property type="protein sequence ID" value="XP_022668470"/>
    <property type="gene ID" value="LOC111253403"/>
</dbReference>
<dbReference type="AlphaFoldDB" id="A0A7M7L0X4"/>
<dbReference type="RefSeq" id="XP_022668470.1">
    <property type="nucleotide sequence ID" value="XM_022812735.1"/>
</dbReference>
<protein>
    <submittedName>
        <fullName evidence="1">Uncharacterized protein</fullName>
    </submittedName>
</protein>
<proteinExistence type="predicted"/>
<dbReference type="InParanoid" id="A0A7M7L0X4"/>
<dbReference type="GO" id="GO:0008745">
    <property type="term" value="F:N-acetylmuramoyl-L-alanine amidase activity"/>
    <property type="evidence" value="ECO:0007669"/>
    <property type="project" value="InterPro"/>
</dbReference>
<dbReference type="InterPro" id="IPR036505">
    <property type="entry name" value="Amidase/PGRP_sf"/>
</dbReference>
<dbReference type="GO" id="GO:0009253">
    <property type="term" value="P:peptidoglycan catabolic process"/>
    <property type="evidence" value="ECO:0007669"/>
    <property type="project" value="InterPro"/>
</dbReference>
<evidence type="ECO:0000313" key="1">
    <source>
        <dbReference type="EnsemblMetazoa" id="XP_022668470"/>
    </source>
</evidence>
<name>A0A7M7L0X4_VARDE</name>
<reference evidence="1" key="1">
    <citation type="submission" date="2021-01" db="UniProtKB">
        <authorList>
            <consortium name="EnsemblMetazoa"/>
        </authorList>
    </citation>
    <scope>IDENTIFICATION</scope>
</reference>
<dbReference type="GeneID" id="111253403"/>
<dbReference type="SUPFAM" id="SSF55846">
    <property type="entry name" value="N-acetylmuramoyl-L-alanine amidase-like"/>
    <property type="match status" value="1"/>
</dbReference>